<organism evidence="5 6">
    <name type="scientific">Roseibium suaedae</name>
    <dbReference type="NCBI Taxonomy" id="735517"/>
    <lineage>
        <taxon>Bacteria</taxon>
        <taxon>Pseudomonadati</taxon>
        <taxon>Pseudomonadota</taxon>
        <taxon>Alphaproteobacteria</taxon>
        <taxon>Hyphomicrobiales</taxon>
        <taxon>Stappiaceae</taxon>
        <taxon>Roseibium</taxon>
    </lineage>
</organism>
<gene>
    <name evidence="5" type="ORF">SAMN05444272_2179</name>
</gene>
<name>A0A1M7HCT5_9HYPH</name>
<evidence type="ECO:0000259" key="4">
    <source>
        <dbReference type="Pfam" id="PF22725"/>
    </source>
</evidence>
<dbReference type="Pfam" id="PF01408">
    <property type="entry name" value="GFO_IDH_MocA"/>
    <property type="match status" value="1"/>
</dbReference>
<dbReference type="SUPFAM" id="SSF51735">
    <property type="entry name" value="NAD(P)-binding Rossmann-fold domains"/>
    <property type="match status" value="1"/>
</dbReference>
<accession>A0A1M7HCT5</accession>
<dbReference type="GO" id="GO:0000166">
    <property type="term" value="F:nucleotide binding"/>
    <property type="evidence" value="ECO:0007669"/>
    <property type="project" value="InterPro"/>
</dbReference>
<dbReference type="PANTHER" id="PTHR43708:SF5">
    <property type="entry name" value="CONSERVED EXPRESSED OXIDOREDUCTASE (EUROFUNG)-RELATED"/>
    <property type="match status" value="1"/>
</dbReference>
<dbReference type="GO" id="GO:0016491">
    <property type="term" value="F:oxidoreductase activity"/>
    <property type="evidence" value="ECO:0007669"/>
    <property type="project" value="UniProtKB-KW"/>
</dbReference>
<dbReference type="Pfam" id="PF22725">
    <property type="entry name" value="GFO_IDH_MocA_C3"/>
    <property type="match status" value="1"/>
</dbReference>
<evidence type="ECO:0000256" key="2">
    <source>
        <dbReference type="ARBA" id="ARBA00023002"/>
    </source>
</evidence>
<dbReference type="SUPFAM" id="SSF55347">
    <property type="entry name" value="Glyceraldehyde-3-phosphate dehydrogenase-like, C-terminal domain"/>
    <property type="match status" value="1"/>
</dbReference>
<dbReference type="InterPro" id="IPR036291">
    <property type="entry name" value="NAD(P)-bd_dom_sf"/>
</dbReference>
<sequence>MSEFDPKDLKQHIAPPRTSRPIVTFGAGSIVTDAHLPAYRQAGFTVAGIYDPDFAKASEVAARFSTHAFASIEEAVAVEGAVFDLAVPPVAIPGILERLPEGSVALIQKPMGSDLAEASRILDLCEARNIKAAVNFQLRFAPMTLALKDAIAKGWLGEVVDFDAWLALDTPWHLWQFLMDLPRVEILLHSIHYLDTIRDILGDPFGVHAKTLGHPSSKISQSRTSAILDYGDTVRCSLSINHNHSFGRKYQACEFRICGTEGAAYMKLGVNLDYPKGEPDELWIHPKGGTDWVEVPLEGSWFIEAFVGRMTQVQRFATGEDAVLEGSAADAWNTMALVEAAYESSAAPATPLAKRS</sequence>
<evidence type="ECO:0000313" key="6">
    <source>
        <dbReference type="Proteomes" id="UP000186002"/>
    </source>
</evidence>
<dbReference type="Gene3D" id="3.40.50.720">
    <property type="entry name" value="NAD(P)-binding Rossmann-like Domain"/>
    <property type="match status" value="1"/>
</dbReference>
<feature type="domain" description="GFO/IDH/MocA-like oxidoreductase" evidence="4">
    <location>
        <begin position="145"/>
        <end position="264"/>
    </location>
</feature>
<dbReference type="OrthoDB" id="9792935at2"/>
<comment type="similarity">
    <text evidence="1">Belongs to the Gfo/Idh/MocA family.</text>
</comment>
<keyword evidence="2" id="KW-0560">Oxidoreductase</keyword>
<dbReference type="STRING" id="735517.SAMN05444272_2179"/>
<dbReference type="Gene3D" id="3.30.360.10">
    <property type="entry name" value="Dihydrodipicolinate Reductase, domain 2"/>
    <property type="match status" value="1"/>
</dbReference>
<evidence type="ECO:0000256" key="1">
    <source>
        <dbReference type="ARBA" id="ARBA00010928"/>
    </source>
</evidence>
<feature type="domain" description="Gfo/Idh/MocA-like oxidoreductase N-terminal" evidence="3">
    <location>
        <begin position="23"/>
        <end position="136"/>
    </location>
</feature>
<reference evidence="5 6" key="1">
    <citation type="submission" date="2016-11" db="EMBL/GenBank/DDBJ databases">
        <authorList>
            <person name="Jaros S."/>
            <person name="Januszkiewicz K."/>
            <person name="Wedrychowicz H."/>
        </authorList>
    </citation>
    <scope>NUCLEOTIDE SEQUENCE [LARGE SCALE GENOMIC DNA]</scope>
    <source>
        <strain evidence="5 6">DSM 22153</strain>
    </source>
</reference>
<dbReference type="PANTHER" id="PTHR43708">
    <property type="entry name" value="CONSERVED EXPRESSED OXIDOREDUCTASE (EUROFUNG)"/>
    <property type="match status" value="1"/>
</dbReference>
<evidence type="ECO:0000313" key="5">
    <source>
        <dbReference type="EMBL" id="SHM26153.1"/>
    </source>
</evidence>
<dbReference type="Proteomes" id="UP000186002">
    <property type="component" value="Unassembled WGS sequence"/>
</dbReference>
<dbReference type="AlphaFoldDB" id="A0A1M7HCT5"/>
<dbReference type="EMBL" id="FRBW01000002">
    <property type="protein sequence ID" value="SHM26153.1"/>
    <property type="molecule type" value="Genomic_DNA"/>
</dbReference>
<dbReference type="InterPro" id="IPR000683">
    <property type="entry name" value="Gfo/Idh/MocA-like_OxRdtase_N"/>
</dbReference>
<evidence type="ECO:0000259" key="3">
    <source>
        <dbReference type="Pfam" id="PF01408"/>
    </source>
</evidence>
<dbReference type="InterPro" id="IPR055170">
    <property type="entry name" value="GFO_IDH_MocA-like_dom"/>
</dbReference>
<keyword evidence="6" id="KW-1185">Reference proteome</keyword>
<dbReference type="InterPro" id="IPR051317">
    <property type="entry name" value="Gfo/Idh/MocA_oxidoreduct"/>
</dbReference>
<protein>
    <submittedName>
        <fullName evidence="5">Predicted dehydrogenase</fullName>
    </submittedName>
</protein>
<proteinExistence type="inferred from homology"/>